<name>A0AB34INC7_PRYPA</name>
<dbReference type="EMBL" id="JBGBPQ010000021">
    <property type="protein sequence ID" value="KAL1503600.1"/>
    <property type="molecule type" value="Genomic_DNA"/>
</dbReference>
<reference evidence="2 3" key="1">
    <citation type="journal article" date="2024" name="Science">
        <title>Giant polyketide synthase enzymes in the biosynthesis of giant marine polyether toxins.</title>
        <authorList>
            <person name="Fallon T.R."/>
            <person name="Shende V.V."/>
            <person name="Wierzbicki I.H."/>
            <person name="Pendleton A.L."/>
            <person name="Watervoot N.F."/>
            <person name="Auber R.P."/>
            <person name="Gonzalez D.J."/>
            <person name="Wisecaver J.H."/>
            <person name="Moore B.S."/>
        </authorList>
    </citation>
    <scope>NUCLEOTIDE SEQUENCE [LARGE SCALE GENOMIC DNA]</scope>
    <source>
        <strain evidence="2 3">12B1</strain>
    </source>
</reference>
<protein>
    <recommendedName>
        <fullName evidence="4">Ribosome biogenesis protein NOP53</fullName>
    </recommendedName>
</protein>
<evidence type="ECO:0008006" key="4">
    <source>
        <dbReference type="Google" id="ProtNLM"/>
    </source>
</evidence>
<evidence type="ECO:0000313" key="2">
    <source>
        <dbReference type="EMBL" id="KAL1503600.1"/>
    </source>
</evidence>
<keyword evidence="3" id="KW-1185">Reference proteome</keyword>
<gene>
    <name evidence="2" type="ORF">AB1Y20_012077</name>
</gene>
<feature type="region of interest" description="Disordered" evidence="1">
    <location>
        <begin position="1"/>
        <end position="50"/>
    </location>
</feature>
<accession>A0AB34INC7</accession>
<dbReference type="Proteomes" id="UP001515480">
    <property type="component" value="Unassembled WGS sequence"/>
</dbReference>
<sequence>MARKNRRDCRVGERKKREASQRASAAVTAIKKSKKAGTLGAKPGDAAPPLSSAAASFLAAMKDEVAKTTQALVEDVERRTAPPPS</sequence>
<feature type="compositionally biased region" description="Basic and acidic residues" evidence="1">
    <location>
        <begin position="8"/>
        <end position="20"/>
    </location>
</feature>
<proteinExistence type="predicted"/>
<organism evidence="2 3">
    <name type="scientific">Prymnesium parvum</name>
    <name type="common">Toxic golden alga</name>
    <dbReference type="NCBI Taxonomy" id="97485"/>
    <lineage>
        <taxon>Eukaryota</taxon>
        <taxon>Haptista</taxon>
        <taxon>Haptophyta</taxon>
        <taxon>Prymnesiophyceae</taxon>
        <taxon>Prymnesiales</taxon>
        <taxon>Prymnesiaceae</taxon>
        <taxon>Prymnesium</taxon>
    </lineage>
</organism>
<dbReference type="AlphaFoldDB" id="A0AB34INC7"/>
<comment type="caution">
    <text evidence="2">The sequence shown here is derived from an EMBL/GenBank/DDBJ whole genome shotgun (WGS) entry which is preliminary data.</text>
</comment>
<evidence type="ECO:0000256" key="1">
    <source>
        <dbReference type="SAM" id="MobiDB-lite"/>
    </source>
</evidence>
<evidence type="ECO:0000313" key="3">
    <source>
        <dbReference type="Proteomes" id="UP001515480"/>
    </source>
</evidence>